<protein>
    <submittedName>
        <fullName evidence="2">Uncharacterized protein</fullName>
    </submittedName>
</protein>
<dbReference type="AlphaFoldDB" id="A0A6M2DCF6"/>
<keyword evidence="1" id="KW-0812">Transmembrane</keyword>
<dbReference type="EMBL" id="GHWJ01010141">
    <property type="protein sequence ID" value="NOV42878.1"/>
    <property type="molecule type" value="Transcribed_RNA"/>
</dbReference>
<proteinExistence type="predicted"/>
<keyword evidence="1" id="KW-1133">Transmembrane helix</keyword>
<keyword evidence="1" id="KW-0472">Membrane</keyword>
<name>A0A6M2DCF6_RHIMP</name>
<evidence type="ECO:0000256" key="1">
    <source>
        <dbReference type="SAM" id="Phobius"/>
    </source>
</evidence>
<organism evidence="2">
    <name type="scientific">Rhipicephalus microplus</name>
    <name type="common">Cattle tick</name>
    <name type="synonym">Boophilus microplus</name>
    <dbReference type="NCBI Taxonomy" id="6941"/>
    <lineage>
        <taxon>Eukaryota</taxon>
        <taxon>Metazoa</taxon>
        <taxon>Ecdysozoa</taxon>
        <taxon>Arthropoda</taxon>
        <taxon>Chelicerata</taxon>
        <taxon>Arachnida</taxon>
        <taxon>Acari</taxon>
        <taxon>Parasitiformes</taxon>
        <taxon>Ixodida</taxon>
        <taxon>Ixodoidea</taxon>
        <taxon>Ixodidae</taxon>
        <taxon>Rhipicephalinae</taxon>
        <taxon>Rhipicephalus</taxon>
        <taxon>Boophilus</taxon>
    </lineage>
</organism>
<reference evidence="2" key="1">
    <citation type="submission" date="2019-09" db="EMBL/GenBank/DDBJ databases">
        <title>Organ-specific transcriptomic study of the physiology of the cattle tick, Rhipicephalus microplus.</title>
        <authorList>
            <person name="Tirloni L."/>
            <person name="Braz G."/>
            <person name="Gandara A.C.P."/>
            <person name="Sabadin G.A."/>
            <person name="da Silva R.M."/>
            <person name="Guizzo M.G."/>
            <person name="Machado J.A."/>
            <person name="Costa E.P."/>
            <person name="Gomes H.F."/>
            <person name="Moraes J."/>
            <person name="Mota M.B.S."/>
            <person name="Mesquita R.D."/>
            <person name="Alvarenga P.H."/>
            <person name="Alves F."/>
            <person name="Seixas A."/>
            <person name="da Fonseca R.N."/>
            <person name="Fogaca A."/>
            <person name="Logullo C."/>
            <person name="Tanaka A."/>
            <person name="Daffre S."/>
            <person name="Termignoni C."/>
            <person name="Vaz I.S.Jr."/>
            <person name="Oliveira P.L."/>
            <person name="Ribeiro J.M."/>
        </authorList>
    </citation>
    <scope>NUCLEOTIDE SEQUENCE</scope>
    <source>
        <strain evidence="2">Porto Alegre</strain>
    </source>
</reference>
<feature type="transmembrane region" description="Helical" evidence="1">
    <location>
        <begin position="42"/>
        <end position="62"/>
    </location>
</feature>
<sequence>MYIQTVVAALFKFTTADDLVCFVTARGALLQECIDFYLQDSFLFFFFLLCCATVVFSCLGPLSHLVMLSGTVLCWSSIYSQGYVPMCVTKRVSNAKIRL</sequence>
<accession>A0A6M2DCF6</accession>
<evidence type="ECO:0000313" key="2">
    <source>
        <dbReference type="EMBL" id="NOV42878.1"/>
    </source>
</evidence>